<accession>A0A9Q1FX39</accession>
<reference evidence="2" key="1">
    <citation type="journal article" date="2023" name="Science">
        <title>Genome structures resolve the early diversification of teleost fishes.</title>
        <authorList>
            <person name="Parey E."/>
            <person name="Louis A."/>
            <person name="Montfort J."/>
            <person name="Bouchez O."/>
            <person name="Roques C."/>
            <person name="Iampietro C."/>
            <person name="Lluch J."/>
            <person name="Castinel A."/>
            <person name="Donnadieu C."/>
            <person name="Desvignes T."/>
            <person name="Floi Bucao C."/>
            <person name="Jouanno E."/>
            <person name="Wen M."/>
            <person name="Mejri S."/>
            <person name="Dirks R."/>
            <person name="Jansen H."/>
            <person name="Henkel C."/>
            <person name="Chen W.J."/>
            <person name="Zahm M."/>
            <person name="Cabau C."/>
            <person name="Klopp C."/>
            <person name="Thompson A.W."/>
            <person name="Robinson-Rechavi M."/>
            <person name="Braasch I."/>
            <person name="Lecointre G."/>
            <person name="Bobe J."/>
            <person name="Postlethwait J.H."/>
            <person name="Berthelot C."/>
            <person name="Roest Crollius H."/>
            <person name="Guiguen Y."/>
        </authorList>
    </citation>
    <scope>NUCLEOTIDE SEQUENCE</scope>
    <source>
        <strain evidence="2">WJC10195</strain>
    </source>
</reference>
<organism evidence="2 3">
    <name type="scientific">Synaphobranchus kaupii</name>
    <name type="common">Kaup's arrowtooth eel</name>
    <dbReference type="NCBI Taxonomy" id="118154"/>
    <lineage>
        <taxon>Eukaryota</taxon>
        <taxon>Metazoa</taxon>
        <taxon>Chordata</taxon>
        <taxon>Craniata</taxon>
        <taxon>Vertebrata</taxon>
        <taxon>Euteleostomi</taxon>
        <taxon>Actinopterygii</taxon>
        <taxon>Neopterygii</taxon>
        <taxon>Teleostei</taxon>
        <taxon>Anguilliformes</taxon>
        <taxon>Synaphobranchidae</taxon>
        <taxon>Synaphobranchus</taxon>
    </lineage>
</organism>
<evidence type="ECO:0000256" key="1">
    <source>
        <dbReference type="SAM" id="MobiDB-lite"/>
    </source>
</evidence>
<proteinExistence type="predicted"/>
<dbReference type="EMBL" id="JAINUF010000003">
    <property type="protein sequence ID" value="KAJ8368999.1"/>
    <property type="molecule type" value="Genomic_DNA"/>
</dbReference>
<name>A0A9Q1FX39_SYNKA</name>
<protein>
    <submittedName>
        <fullName evidence="2">Uncharacterized protein</fullName>
    </submittedName>
</protein>
<comment type="caution">
    <text evidence="2">The sequence shown here is derived from an EMBL/GenBank/DDBJ whole genome shotgun (WGS) entry which is preliminary data.</text>
</comment>
<dbReference type="Proteomes" id="UP001152622">
    <property type="component" value="Chromosome 3"/>
</dbReference>
<evidence type="ECO:0000313" key="3">
    <source>
        <dbReference type="Proteomes" id="UP001152622"/>
    </source>
</evidence>
<dbReference type="AlphaFoldDB" id="A0A9Q1FX39"/>
<feature type="compositionally biased region" description="Basic and acidic residues" evidence="1">
    <location>
        <begin position="66"/>
        <end position="75"/>
    </location>
</feature>
<feature type="region of interest" description="Disordered" evidence="1">
    <location>
        <begin position="66"/>
        <end position="86"/>
    </location>
</feature>
<keyword evidence="3" id="KW-1185">Reference proteome</keyword>
<evidence type="ECO:0000313" key="2">
    <source>
        <dbReference type="EMBL" id="KAJ8368999.1"/>
    </source>
</evidence>
<sequence length="118" mass="12790">MRDARKNRVVDHSRERCVIGGLCRGGGVGVTPSRFMAYVSKSALVSSPSHLQTSLARKALSLHRDNTEEKCDDSSRFSQSRGLTPPAQRAACSSSLIQNLEEALTGNAACFRAIELQL</sequence>
<gene>
    <name evidence="2" type="ORF">SKAU_G00090270</name>
</gene>